<dbReference type="Proteomes" id="UP000641932">
    <property type="component" value="Unassembled WGS sequence"/>
</dbReference>
<sequence>MATPAPEEQVGEAFAAAAAEAVQTSVVAFRLVMAIADAVRRHQQRQKGGAEEELPTTEESVAEASGKVQKLLPSDIGAVLLDGADWPQLAQQLVALRRAGVDLEAMLPRVGEIAVTVRDAVTANAERVAREGTDTWAGMLRETMPAGPVREALLSSPAWPDMAATMAKLDERGVDVRAILAFAHEEGVGVDQAVAKVLAAAEVPTTSRDAMLSYGPLTTGLDIPRDLDLSDRERALRQLAISQSENQRYTRMVREALPGREREADMLVAAKQWPLIAARMERMERDGKPVAEHLAGLSKDTAWEAGPKTQMGGRLVQAANDALRKPVGGPATESGVKVNTAAARSQSPSVDPTKTSASKGAAPAQPAVAAHREAGPTAKGGKTR</sequence>
<feature type="compositionally biased region" description="Low complexity" evidence="1">
    <location>
        <begin position="357"/>
        <end position="369"/>
    </location>
</feature>
<name>A0A917ZZ40_9ACTN</name>
<evidence type="ECO:0000313" key="3">
    <source>
        <dbReference type="Proteomes" id="UP000641932"/>
    </source>
</evidence>
<gene>
    <name evidence="2" type="ORF">GCM10012280_62150</name>
</gene>
<comment type="caution">
    <text evidence="2">The sequence shown here is derived from an EMBL/GenBank/DDBJ whole genome shotgun (WGS) entry which is preliminary data.</text>
</comment>
<organism evidence="2 3">
    <name type="scientific">Wenjunlia tyrosinilytica</name>
    <dbReference type="NCBI Taxonomy" id="1544741"/>
    <lineage>
        <taxon>Bacteria</taxon>
        <taxon>Bacillati</taxon>
        <taxon>Actinomycetota</taxon>
        <taxon>Actinomycetes</taxon>
        <taxon>Kitasatosporales</taxon>
        <taxon>Streptomycetaceae</taxon>
        <taxon>Wenjunlia</taxon>
    </lineage>
</organism>
<reference evidence="2" key="1">
    <citation type="journal article" date="2014" name="Int. J. Syst. Evol. Microbiol.">
        <title>Complete genome sequence of Corynebacterium casei LMG S-19264T (=DSM 44701T), isolated from a smear-ripened cheese.</title>
        <authorList>
            <consortium name="US DOE Joint Genome Institute (JGI-PGF)"/>
            <person name="Walter F."/>
            <person name="Albersmeier A."/>
            <person name="Kalinowski J."/>
            <person name="Ruckert C."/>
        </authorList>
    </citation>
    <scope>NUCLEOTIDE SEQUENCE</scope>
    <source>
        <strain evidence="2">CGMCC 4.7201</strain>
    </source>
</reference>
<dbReference type="EMBL" id="BMMS01000037">
    <property type="protein sequence ID" value="GGO98315.1"/>
    <property type="molecule type" value="Genomic_DNA"/>
</dbReference>
<dbReference type="AlphaFoldDB" id="A0A917ZZ40"/>
<accession>A0A917ZZ40</accession>
<protein>
    <submittedName>
        <fullName evidence="2">Uncharacterized protein</fullName>
    </submittedName>
</protein>
<feature type="compositionally biased region" description="Polar residues" evidence="1">
    <location>
        <begin position="342"/>
        <end position="356"/>
    </location>
</feature>
<feature type="region of interest" description="Disordered" evidence="1">
    <location>
        <begin position="324"/>
        <end position="384"/>
    </location>
</feature>
<evidence type="ECO:0000256" key="1">
    <source>
        <dbReference type="SAM" id="MobiDB-lite"/>
    </source>
</evidence>
<keyword evidence="3" id="KW-1185">Reference proteome</keyword>
<dbReference type="RefSeq" id="WP_189135171.1">
    <property type="nucleotide sequence ID" value="NZ_BMMS01000037.1"/>
</dbReference>
<feature type="region of interest" description="Disordered" evidence="1">
    <location>
        <begin position="44"/>
        <end position="66"/>
    </location>
</feature>
<evidence type="ECO:0000313" key="2">
    <source>
        <dbReference type="EMBL" id="GGO98315.1"/>
    </source>
</evidence>
<reference evidence="2" key="2">
    <citation type="submission" date="2020-09" db="EMBL/GenBank/DDBJ databases">
        <authorList>
            <person name="Sun Q."/>
            <person name="Zhou Y."/>
        </authorList>
    </citation>
    <scope>NUCLEOTIDE SEQUENCE</scope>
    <source>
        <strain evidence="2">CGMCC 4.7201</strain>
    </source>
</reference>
<proteinExistence type="predicted"/>